<dbReference type="GeneID" id="35874133"/>
<dbReference type="FunFam" id="3.90.226.10:FF:000071">
    <property type="entry name" value="Putative enoyl-CoA hydratase PaaB"/>
    <property type="match status" value="1"/>
</dbReference>
<accession>A0A1I5UFU0</accession>
<dbReference type="OrthoDB" id="9807606at2"/>
<sequence>MSFQDFHTVIFSVDKGVATLTLNRPESLNSFNAQMHDEVKTAIREVRENKDIRCLLITGNGRGFCAGQDLNDRAVNDASRPVDLGDSVERNYNPLIRAISTLNVPVICAVNGVAAGAGANIAMACDIVFAGYSASFIQSFARIGLIPDSGGTWSLTRALGLPRAKALALLGEKLTAEQAEQWGMIWRCVDDDQLMQEASAVAENLASQPTLALANIKRLLNGSFANTLDHQLELEKETMRHLGYSQDYAEGVAAFLEKRAPEFKGE</sequence>
<dbReference type="STRING" id="1121869.SAMN03084138_03590"/>
<name>A0A1I5UFU0_9GAMM</name>
<dbReference type="InterPro" id="IPR001753">
    <property type="entry name" value="Enoyl-CoA_hydra/iso"/>
</dbReference>
<dbReference type="Pfam" id="PF00378">
    <property type="entry name" value="ECH_1"/>
    <property type="match status" value="1"/>
</dbReference>
<keyword evidence="2" id="KW-0413">Isomerase</keyword>
<comment type="similarity">
    <text evidence="1">Belongs to the enoyl-CoA hydratase/isomerase family.</text>
</comment>
<dbReference type="Proteomes" id="UP000182692">
    <property type="component" value="Unassembled WGS sequence"/>
</dbReference>
<dbReference type="InterPro" id="IPR011968">
    <property type="entry name" value="PaaB1"/>
</dbReference>
<dbReference type="NCBIfam" id="TIGR02280">
    <property type="entry name" value="PaaB1"/>
    <property type="match status" value="1"/>
</dbReference>
<dbReference type="GO" id="GO:0016853">
    <property type="term" value="F:isomerase activity"/>
    <property type="evidence" value="ECO:0007669"/>
    <property type="project" value="UniProtKB-KW"/>
</dbReference>
<dbReference type="PANTHER" id="PTHR43459">
    <property type="entry name" value="ENOYL-COA HYDRATASE"/>
    <property type="match status" value="1"/>
</dbReference>
<dbReference type="GO" id="GO:0010124">
    <property type="term" value="P:phenylacetate catabolic process"/>
    <property type="evidence" value="ECO:0007669"/>
    <property type="project" value="InterPro"/>
</dbReference>
<dbReference type="Gene3D" id="1.10.12.10">
    <property type="entry name" value="Lyase 2-enoyl-coa Hydratase, Chain A, domain 2"/>
    <property type="match status" value="1"/>
</dbReference>
<dbReference type="CDD" id="cd06558">
    <property type="entry name" value="crotonase-like"/>
    <property type="match status" value="1"/>
</dbReference>
<dbReference type="Gene3D" id="3.90.226.10">
    <property type="entry name" value="2-enoyl-CoA Hydratase, Chain A, domain 1"/>
    <property type="match status" value="1"/>
</dbReference>
<evidence type="ECO:0000256" key="1">
    <source>
        <dbReference type="ARBA" id="ARBA00005254"/>
    </source>
</evidence>
<protein>
    <submittedName>
        <fullName evidence="2">2-(1,2-epoxy-1,2-dihydrophenyl)acetyl-CoA isomerase</fullName>
    </submittedName>
</protein>
<dbReference type="EMBL" id="FOWR01000031">
    <property type="protein sequence ID" value="SFP94135.1"/>
    <property type="molecule type" value="Genomic_DNA"/>
</dbReference>
<gene>
    <name evidence="2" type="ORF">SAMN03084138_03590</name>
</gene>
<reference evidence="2 3" key="1">
    <citation type="submission" date="2016-10" db="EMBL/GenBank/DDBJ databases">
        <authorList>
            <person name="de Groot N.N."/>
        </authorList>
    </citation>
    <scope>NUCLEOTIDE SEQUENCE [LARGE SCALE GENOMIC DNA]</scope>
    <source>
        <strain evidence="2 3">DSM 15893</strain>
    </source>
</reference>
<dbReference type="InterPro" id="IPR014748">
    <property type="entry name" value="Enoyl-CoA_hydra_C"/>
</dbReference>
<dbReference type="RefSeq" id="WP_017016755.1">
    <property type="nucleotide sequence ID" value="NZ_FOWR01000031.1"/>
</dbReference>
<evidence type="ECO:0000313" key="3">
    <source>
        <dbReference type="Proteomes" id="UP000182692"/>
    </source>
</evidence>
<proteinExistence type="inferred from homology"/>
<dbReference type="PANTHER" id="PTHR43459:SF1">
    <property type="entry name" value="EG:BACN32G11.4 PROTEIN"/>
    <property type="match status" value="1"/>
</dbReference>
<evidence type="ECO:0000313" key="2">
    <source>
        <dbReference type="EMBL" id="SFP94135.1"/>
    </source>
</evidence>
<dbReference type="InterPro" id="IPR029045">
    <property type="entry name" value="ClpP/crotonase-like_dom_sf"/>
</dbReference>
<organism evidence="2 3">
    <name type="scientific">Enterovibrio norvegicus DSM 15893</name>
    <dbReference type="NCBI Taxonomy" id="1121869"/>
    <lineage>
        <taxon>Bacteria</taxon>
        <taxon>Pseudomonadati</taxon>
        <taxon>Pseudomonadota</taxon>
        <taxon>Gammaproteobacteria</taxon>
        <taxon>Vibrionales</taxon>
        <taxon>Vibrionaceae</taxon>
        <taxon>Enterovibrio</taxon>
    </lineage>
</organism>
<dbReference type="SUPFAM" id="SSF52096">
    <property type="entry name" value="ClpP/crotonase"/>
    <property type="match status" value="1"/>
</dbReference>
<dbReference type="AlphaFoldDB" id="A0A1I5UFU0"/>